<reference evidence="2" key="1">
    <citation type="journal article" date="2020" name="bioRxiv">
        <title>Chromosome-level reference genome of the European wasp spider Argiope bruennichi: a resource for studies on range expansion and evolutionary adaptation.</title>
        <authorList>
            <person name="Sheffer M.M."/>
            <person name="Hoppe A."/>
            <person name="Krehenwinkel H."/>
            <person name="Uhl G."/>
            <person name="Kuss A.W."/>
            <person name="Jensen L."/>
            <person name="Jensen C."/>
            <person name="Gillespie R.G."/>
            <person name="Hoff K.J."/>
            <person name="Prost S."/>
        </authorList>
    </citation>
    <scope>NUCLEOTIDE SEQUENCE</scope>
</reference>
<comment type="caution">
    <text evidence="2">The sequence shown here is derived from an EMBL/GenBank/DDBJ whole genome shotgun (WGS) entry which is preliminary data.</text>
</comment>
<proteinExistence type="predicted"/>
<dbReference type="AlphaFoldDB" id="A0A8T0G2G6"/>
<sequence length="74" mass="9092">MQGRDRSPDRFNMRNRSNVVNGQNYGDYPRDYHQRNAMPVMPFGPPYERSVDDFLRRTARMPNRVDNRRYRDRR</sequence>
<evidence type="ECO:0000313" key="2">
    <source>
        <dbReference type="EMBL" id="KAF8796230.1"/>
    </source>
</evidence>
<protein>
    <submittedName>
        <fullName evidence="2">Uncharacterized protein</fullName>
    </submittedName>
</protein>
<feature type="compositionally biased region" description="Basic and acidic residues" evidence="1">
    <location>
        <begin position="1"/>
        <end position="12"/>
    </location>
</feature>
<accession>A0A8T0G2G6</accession>
<dbReference type="Proteomes" id="UP000807504">
    <property type="component" value="Unassembled WGS sequence"/>
</dbReference>
<name>A0A8T0G2G6_ARGBR</name>
<feature type="compositionally biased region" description="Polar residues" evidence="1">
    <location>
        <begin position="14"/>
        <end position="24"/>
    </location>
</feature>
<evidence type="ECO:0000256" key="1">
    <source>
        <dbReference type="SAM" id="MobiDB-lite"/>
    </source>
</evidence>
<keyword evidence="3" id="KW-1185">Reference proteome</keyword>
<reference evidence="2" key="2">
    <citation type="submission" date="2020-06" db="EMBL/GenBank/DDBJ databases">
        <authorList>
            <person name="Sheffer M."/>
        </authorList>
    </citation>
    <scope>NUCLEOTIDE SEQUENCE</scope>
</reference>
<feature type="region of interest" description="Disordered" evidence="1">
    <location>
        <begin position="1"/>
        <end position="44"/>
    </location>
</feature>
<evidence type="ECO:0000313" key="3">
    <source>
        <dbReference type="Proteomes" id="UP000807504"/>
    </source>
</evidence>
<gene>
    <name evidence="2" type="ORF">HNY73_000637</name>
</gene>
<organism evidence="2 3">
    <name type="scientific">Argiope bruennichi</name>
    <name type="common">Wasp spider</name>
    <name type="synonym">Aranea bruennichi</name>
    <dbReference type="NCBI Taxonomy" id="94029"/>
    <lineage>
        <taxon>Eukaryota</taxon>
        <taxon>Metazoa</taxon>
        <taxon>Ecdysozoa</taxon>
        <taxon>Arthropoda</taxon>
        <taxon>Chelicerata</taxon>
        <taxon>Arachnida</taxon>
        <taxon>Araneae</taxon>
        <taxon>Araneomorphae</taxon>
        <taxon>Entelegynae</taxon>
        <taxon>Araneoidea</taxon>
        <taxon>Araneidae</taxon>
        <taxon>Argiope</taxon>
    </lineage>
</organism>
<dbReference type="EMBL" id="JABXBU010000001">
    <property type="protein sequence ID" value="KAF8796230.1"/>
    <property type="molecule type" value="Genomic_DNA"/>
</dbReference>